<dbReference type="AlphaFoldDB" id="A0A1M2W7U4"/>
<feature type="region of interest" description="Disordered" evidence="1">
    <location>
        <begin position="78"/>
        <end position="102"/>
    </location>
</feature>
<accession>A0A1M2W7U4</accession>
<dbReference type="Proteomes" id="UP000184267">
    <property type="component" value="Unassembled WGS sequence"/>
</dbReference>
<keyword evidence="3" id="KW-1185">Reference proteome</keyword>
<sequence>MSSILNSRFLLALHETNARMGGTDTSIVSSESLYFNTGSDVDPKATSPELPEFLGVLGGPTHLFHDDDEDLGSLEFASPQEEGHQSEPEGAIQEIGRDGGKA</sequence>
<gene>
    <name evidence="2" type="ORF">TRAPUB_14140</name>
</gene>
<organism evidence="2 3">
    <name type="scientific">Trametes pubescens</name>
    <name type="common">White-rot fungus</name>
    <dbReference type="NCBI Taxonomy" id="154538"/>
    <lineage>
        <taxon>Eukaryota</taxon>
        <taxon>Fungi</taxon>
        <taxon>Dikarya</taxon>
        <taxon>Basidiomycota</taxon>
        <taxon>Agaricomycotina</taxon>
        <taxon>Agaricomycetes</taxon>
        <taxon>Polyporales</taxon>
        <taxon>Polyporaceae</taxon>
        <taxon>Trametes</taxon>
    </lineage>
</organism>
<dbReference type="EMBL" id="MNAD01000083">
    <property type="protein sequence ID" value="OJT15918.1"/>
    <property type="molecule type" value="Genomic_DNA"/>
</dbReference>
<evidence type="ECO:0000313" key="2">
    <source>
        <dbReference type="EMBL" id="OJT15918.1"/>
    </source>
</evidence>
<comment type="caution">
    <text evidence="2">The sequence shown here is derived from an EMBL/GenBank/DDBJ whole genome shotgun (WGS) entry which is preliminary data.</text>
</comment>
<protein>
    <submittedName>
        <fullName evidence="2">Uncharacterized protein</fullName>
    </submittedName>
</protein>
<name>A0A1M2W7U4_TRAPU</name>
<evidence type="ECO:0000313" key="3">
    <source>
        <dbReference type="Proteomes" id="UP000184267"/>
    </source>
</evidence>
<reference evidence="2 3" key="1">
    <citation type="submission" date="2016-10" db="EMBL/GenBank/DDBJ databases">
        <title>Genome sequence of the basidiomycete white-rot fungus Trametes pubescens.</title>
        <authorList>
            <person name="Makela M.R."/>
            <person name="Granchi Z."/>
            <person name="Peng M."/>
            <person name="De Vries R.P."/>
            <person name="Grigoriev I."/>
            <person name="Riley R."/>
            <person name="Hilden K."/>
        </authorList>
    </citation>
    <scope>NUCLEOTIDE SEQUENCE [LARGE SCALE GENOMIC DNA]</scope>
    <source>
        <strain evidence="2 3">FBCC735</strain>
    </source>
</reference>
<evidence type="ECO:0000256" key="1">
    <source>
        <dbReference type="SAM" id="MobiDB-lite"/>
    </source>
</evidence>
<proteinExistence type="predicted"/>